<dbReference type="GO" id="GO:0048476">
    <property type="term" value="C:Holliday junction resolvase complex"/>
    <property type="evidence" value="ECO:0007669"/>
    <property type="project" value="InterPro"/>
</dbReference>
<dbReference type="Proteomes" id="UP000030653">
    <property type="component" value="Unassembled WGS sequence"/>
</dbReference>
<feature type="region of interest" description="Disordered" evidence="13">
    <location>
        <begin position="1"/>
        <end position="37"/>
    </location>
</feature>
<dbReference type="Gene3D" id="3.40.50.10130">
    <property type="match status" value="1"/>
</dbReference>
<keyword evidence="8" id="KW-0460">Magnesium</keyword>
<sequence>MYSVSRSLPKSDITKGAAKTSKALEKKAEAERKKAERLRLKAEKDAAKAAEKAHAKAVKTVNKLISSKKDTLPDMFVETIVDKSGKPGARDWPIRVVDELDPPNSICWTRRVKSRYDEGTRQFVPLDEPLSVIENARLLYLQKEHLQNGLKSGRLEQTVQRLRDELGPKALLFAMIDGGGRSKETERQLTMRMMKYQLNVIRVDGYQDAATWLYDMTADLGYKPYRLLEKSHLPNIGDTNIDAGANSRDTWYKMLLQVPRMTESAAQGIMKEYPTFHSLMSTYQLAGWQGERLLENILITKRKDGMDRQRQRLGGRLSNRVWRSLTSEDPDEHLAQFGQGAGIDDDDD</sequence>
<evidence type="ECO:0000256" key="8">
    <source>
        <dbReference type="ARBA" id="ARBA00022842"/>
    </source>
</evidence>
<proteinExistence type="predicted"/>
<keyword evidence="9" id="KW-0233">DNA recombination</keyword>
<gene>
    <name evidence="14" type="ORF">DACRYDRAFT_18224</name>
</gene>
<evidence type="ECO:0000256" key="7">
    <source>
        <dbReference type="ARBA" id="ARBA00022801"/>
    </source>
</evidence>
<keyword evidence="4" id="KW-0479">Metal-binding</keyword>
<dbReference type="GO" id="GO:0031297">
    <property type="term" value="P:replication fork processing"/>
    <property type="evidence" value="ECO:0007669"/>
    <property type="project" value="TreeGrafter"/>
</dbReference>
<comment type="subcellular location">
    <subcellularLocation>
        <location evidence="2">Nucleus</location>
    </subcellularLocation>
</comment>
<dbReference type="GeneID" id="63686405"/>
<keyword evidence="15" id="KW-1185">Reference proteome</keyword>
<dbReference type="OrthoDB" id="343092at2759"/>
<dbReference type="GO" id="GO:0031573">
    <property type="term" value="P:mitotic intra-S DNA damage checkpoint signaling"/>
    <property type="evidence" value="ECO:0007669"/>
    <property type="project" value="TreeGrafter"/>
</dbReference>
<dbReference type="EMBL" id="JH795874">
    <property type="protein sequence ID" value="EJT98144.1"/>
    <property type="molecule type" value="Genomic_DNA"/>
</dbReference>
<accession>M5FSI3</accession>
<evidence type="ECO:0000256" key="6">
    <source>
        <dbReference type="ARBA" id="ARBA00022763"/>
    </source>
</evidence>
<evidence type="ECO:0000256" key="5">
    <source>
        <dbReference type="ARBA" id="ARBA00022759"/>
    </source>
</evidence>
<feature type="region of interest" description="Disordered" evidence="13">
    <location>
        <begin position="327"/>
        <end position="348"/>
    </location>
</feature>
<dbReference type="STRING" id="1858805.M5FSI3"/>
<keyword evidence="3" id="KW-0540">Nuclease</keyword>
<name>M5FSI3_DACPD</name>
<evidence type="ECO:0000256" key="4">
    <source>
        <dbReference type="ARBA" id="ARBA00022723"/>
    </source>
</evidence>
<feature type="compositionally biased region" description="Basic and acidic residues" evidence="13">
    <location>
        <begin position="22"/>
        <end position="37"/>
    </location>
</feature>
<dbReference type="InterPro" id="IPR033310">
    <property type="entry name" value="Mms4/EME1/EME2"/>
</dbReference>
<reference evidence="14 15" key="1">
    <citation type="journal article" date="2012" name="Science">
        <title>The Paleozoic origin of enzymatic lignin decomposition reconstructed from 31 fungal genomes.</title>
        <authorList>
            <person name="Floudas D."/>
            <person name="Binder M."/>
            <person name="Riley R."/>
            <person name="Barry K."/>
            <person name="Blanchette R.A."/>
            <person name="Henrissat B."/>
            <person name="Martinez A.T."/>
            <person name="Otillar R."/>
            <person name="Spatafora J.W."/>
            <person name="Yadav J.S."/>
            <person name="Aerts A."/>
            <person name="Benoit I."/>
            <person name="Boyd A."/>
            <person name="Carlson A."/>
            <person name="Copeland A."/>
            <person name="Coutinho P.M."/>
            <person name="de Vries R.P."/>
            <person name="Ferreira P."/>
            <person name="Findley K."/>
            <person name="Foster B."/>
            <person name="Gaskell J."/>
            <person name="Glotzer D."/>
            <person name="Gorecki P."/>
            <person name="Heitman J."/>
            <person name="Hesse C."/>
            <person name="Hori C."/>
            <person name="Igarashi K."/>
            <person name="Jurgens J.A."/>
            <person name="Kallen N."/>
            <person name="Kersten P."/>
            <person name="Kohler A."/>
            <person name="Kuees U."/>
            <person name="Kumar T.K.A."/>
            <person name="Kuo A."/>
            <person name="LaButti K."/>
            <person name="Larrondo L.F."/>
            <person name="Lindquist E."/>
            <person name="Ling A."/>
            <person name="Lombard V."/>
            <person name="Lucas S."/>
            <person name="Lundell T."/>
            <person name="Martin R."/>
            <person name="McLaughlin D.J."/>
            <person name="Morgenstern I."/>
            <person name="Morin E."/>
            <person name="Murat C."/>
            <person name="Nagy L.G."/>
            <person name="Nolan M."/>
            <person name="Ohm R.A."/>
            <person name="Patyshakuliyeva A."/>
            <person name="Rokas A."/>
            <person name="Ruiz-Duenas F.J."/>
            <person name="Sabat G."/>
            <person name="Salamov A."/>
            <person name="Samejima M."/>
            <person name="Schmutz J."/>
            <person name="Slot J.C."/>
            <person name="St John F."/>
            <person name="Stenlid J."/>
            <person name="Sun H."/>
            <person name="Sun S."/>
            <person name="Syed K."/>
            <person name="Tsang A."/>
            <person name="Wiebenga A."/>
            <person name="Young D."/>
            <person name="Pisabarro A."/>
            <person name="Eastwood D.C."/>
            <person name="Martin F."/>
            <person name="Cullen D."/>
            <person name="Grigoriev I.V."/>
            <person name="Hibbett D.S."/>
        </authorList>
    </citation>
    <scope>NUCLEOTIDE SEQUENCE [LARGE SCALE GENOMIC DNA]</scope>
    <source>
        <strain evidence="14 15">DJM-731 SS1</strain>
    </source>
</reference>
<keyword evidence="10" id="KW-0234">DNA repair</keyword>
<evidence type="ECO:0000313" key="14">
    <source>
        <dbReference type="EMBL" id="EJT98144.1"/>
    </source>
</evidence>
<evidence type="ECO:0000313" key="15">
    <source>
        <dbReference type="Proteomes" id="UP000030653"/>
    </source>
</evidence>
<evidence type="ECO:0000256" key="12">
    <source>
        <dbReference type="ARBA" id="ARBA00023254"/>
    </source>
</evidence>
<dbReference type="Gene3D" id="1.10.150.670">
    <property type="entry name" value="Crossover junction endonuclease EME1, DNA-binding domain"/>
    <property type="match status" value="1"/>
</dbReference>
<dbReference type="HOGENOM" id="CLU_796996_0_0_1"/>
<dbReference type="AlphaFoldDB" id="M5FSI3"/>
<dbReference type="PANTHER" id="PTHR21077">
    <property type="entry name" value="EME1 PROTEIN"/>
    <property type="match status" value="1"/>
</dbReference>
<keyword evidence="6" id="KW-0227">DNA damage</keyword>
<keyword evidence="11" id="KW-0539">Nucleus</keyword>
<dbReference type="RefSeq" id="XP_040625042.1">
    <property type="nucleotide sequence ID" value="XM_040771343.1"/>
</dbReference>
<evidence type="ECO:0000256" key="13">
    <source>
        <dbReference type="SAM" id="MobiDB-lite"/>
    </source>
</evidence>
<protein>
    <submittedName>
        <fullName evidence="14">Uncharacterized protein</fullName>
    </submittedName>
</protein>
<dbReference type="GO" id="GO:0006302">
    <property type="term" value="P:double-strand break repair"/>
    <property type="evidence" value="ECO:0007669"/>
    <property type="project" value="TreeGrafter"/>
</dbReference>
<dbReference type="GO" id="GO:0008821">
    <property type="term" value="F:crossover junction DNA endonuclease activity"/>
    <property type="evidence" value="ECO:0007669"/>
    <property type="project" value="TreeGrafter"/>
</dbReference>
<keyword evidence="5" id="KW-0255">Endonuclease</keyword>
<dbReference type="PANTHER" id="PTHR21077:SF5">
    <property type="entry name" value="CROSSOVER JUNCTION ENDONUCLEASE MMS4"/>
    <property type="match status" value="1"/>
</dbReference>
<evidence type="ECO:0000256" key="10">
    <source>
        <dbReference type="ARBA" id="ARBA00023204"/>
    </source>
</evidence>
<dbReference type="Pfam" id="PF21292">
    <property type="entry name" value="EME1-MUS81_C"/>
    <property type="match status" value="1"/>
</dbReference>
<organism evidence="14 15">
    <name type="scientific">Dacryopinax primogenitus (strain DJM 731)</name>
    <name type="common">Brown rot fungus</name>
    <dbReference type="NCBI Taxonomy" id="1858805"/>
    <lineage>
        <taxon>Eukaryota</taxon>
        <taxon>Fungi</taxon>
        <taxon>Dikarya</taxon>
        <taxon>Basidiomycota</taxon>
        <taxon>Agaricomycotina</taxon>
        <taxon>Dacrymycetes</taxon>
        <taxon>Dacrymycetales</taxon>
        <taxon>Dacrymycetaceae</taxon>
        <taxon>Dacryopinax</taxon>
    </lineage>
</organism>
<evidence type="ECO:0000256" key="2">
    <source>
        <dbReference type="ARBA" id="ARBA00004123"/>
    </source>
</evidence>
<dbReference type="GO" id="GO:0000712">
    <property type="term" value="P:resolution of meiotic recombination intermediates"/>
    <property type="evidence" value="ECO:0007669"/>
    <property type="project" value="TreeGrafter"/>
</dbReference>
<dbReference type="GO" id="GO:0046872">
    <property type="term" value="F:metal ion binding"/>
    <property type="evidence" value="ECO:0007669"/>
    <property type="project" value="UniProtKB-KW"/>
</dbReference>
<keyword evidence="12" id="KW-0469">Meiosis</keyword>
<evidence type="ECO:0000256" key="11">
    <source>
        <dbReference type="ARBA" id="ARBA00023242"/>
    </source>
</evidence>
<evidence type="ECO:0000256" key="3">
    <source>
        <dbReference type="ARBA" id="ARBA00022722"/>
    </source>
</evidence>
<comment type="cofactor">
    <cofactor evidence="1">
        <name>Mg(2+)</name>
        <dbReference type="ChEBI" id="CHEBI:18420"/>
    </cofactor>
</comment>
<evidence type="ECO:0000256" key="9">
    <source>
        <dbReference type="ARBA" id="ARBA00023172"/>
    </source>
</evidence>
<keyword evidence="7" id="KW-0378">Hydrolase</keyword>
<dbReference type="GO" id="GO:0005634">
    <property type="term" value="C:nucleus"/>
    <property type="evidence" value="ECO:0007669"/>
    <property type="project" value="UniProtKB-SubCell"/>
</dbReference>
<evidence type="ECO:0000256" key="1">
    <source>
        <dbReference type="ARBA" id="ARBA00001946"/>
    </source>
</evidence>
<dbReference type="InterPro" id="IPR042530">
    <property type="entry name" value="EME1/EME2_C"/>
</dbReference>